<feature type="coiled-coil region" evidence="1">
    <location>
        <begin position="172"/>
        <end position="229"/>
    </location>
</feature>
<evidence type="ECO:0000313" key="4">
    <source>
        <dbReference type="Proteomes" id="UP000184225"/>
    </source>
</evidence>
<proteinExistence type="predicted"/>
<dbReference type="EMBL" id="FQYY01000008">
    <property type="protein sequence ID" value="SHJ12343.1"/>
    <property type="molecule type" value="Genomic_DNA"/>
</dbReference>
<evidence type="ECO:0000256" key="2">
    <source>
        <dbReference type="SAM" id="Phobius"/>
    </source>
</evidence>
<keyword evidence="2" id="KW-1133">Transmembrane helix</keyword>
<feature type="transmembrane region" description="Helical" evidence="2">
    <location>
        <begin position="44"/>
        <end position="63"/>
    </location>
</feature>
<dbReference type="OrthoDB" id="1247025at2"/>
<evidence type="ECO:0000313" key="3">
    <source>
        <dbReference type="EMBL" id="SHJ12343.1"/>
    </source>
</evidence>
<keyword evidence="1" id="KW-0175">Coiled coil</keyword>
<dbReference type="STRING" id="579105.SAMN04488096_108171"/>
<keyword evidence="4" id="KW-1185">Reference proteome</keyword>
<sequence>MPVDNFDHKIKNQLEKREINPSVRAWDQLSAQLEVKEEKSSKKYWWLGIAASFLGGILLTTLLTHNNSSSVKNPIVVKDTLLSTQKTQIVEKDAHLIEKNNAKILDAKLSMELKSPKKIVESTSAKEKNEKPNNEISTEIIASSKNNPAEETQELFVYQEIDNKAQAVVDQVKELSVNREVTDEEIDELIRKAQLEIRTREIFSNNKNKVSAQALLQNVEQELDQSFRERIFNAIENGFGQVKSTITFLGR</sequence>
<protein>
    <submittedName>
        <fullName evidence="3">Uncharacterized protein</fullName>
    </submittedName>
</protein>
<evidence type="ECO:0000256" key="1">
    <source>
        <dbReference type="SAM" id="Coils"/>
    </source>
</evidence>
<accession>A0A1M6GQZ4</accession>
<dbReference type="RefSeq" id="WP_073152760.1">
    <property type="nucleotide sequence ID" value="NZ_FQYY01000008.1"/>
</dbReference>
<reference evidence="3 4" key="1">
    <citation type="submission" date="2016-11" db="EMBL/GenBank/DDBJ databases">
        <authorList>
            <person name="Jaros S."/>
            <person name="Januszkiewicz K."/>
            <person name="Wedrychowicz H."/>
        </authorList>
    </citation>
    <scope>NUCLEOTIDE SEQUENCE [LARGE SCALE GENOMIC DNA]</scope>
    <source>
        <strain evidence="3 4">DSM 21425</strain>
    </source>
</reference>
<name>A0A1M6GQZ4_9FLAO</name>
<organism evidence="3 4">
    <name type="scientific">Mesonia phycicola</name>
    <dbReference type="NCBI Taxonomy" id="579105"/>
    <lineage>
        <taxon>Bacteria</taxon>
        <taxon>Pseudomonadati</taxon>
        <taxon>Bacteroidota</taxon>
        <taxon>Flavobacteriia</taxon>
        <taxon>Flavobacteriales</taxon>
        <taxon>Flavobacteriaceae</taxon>
        <taxon>Mesonia</taxon>
    </lineage>
</organism>
<dbReference type="Proteomes" id="UP000184225">
    <property type="component" value="Unassembled WGS sequence"/>
</dbReference>
<gene>
    <name evidence="3" type="ORF">SAMN04488096_108171</name>
</gene>
<keyword evidence="2" id="KW-0472">Membrane</keyword>
<keyword evidence="2" id="KW-0812">Transmembrane</keyword>
<dbReference type="AlphaFoldDB" id="A0A1M6GQZ4"/>